<dbReference type="Proteomes" id="UP000501107">
    <property type="component" value="Plasmid unnamed1"/>
</dbReference>
<evidence type="ECO:0000313" key="5">
    <source>
        <dbReference type="Proteomes" id="UP000501107"/>
    </source>
</evidence>
<protein>
    <submittedName>
        <fullName evidence="3">DUF4046 domain-containing protein</fullName>
    </submittedName>
</protein>
<feature type="domain" description="DUF4046" evidence="1">
    <location>
        <begin position="249"/>
        <end position="318"/>
    </location>
</feature>
<accession>A0A0B5NNB9</accession>
<evidence type="ECO:0000313" key="2">
    <source>
        <dbReference type="EMBL" id="AJG73658.1"/>
    </source>
</evidence>
<sequence>MPMQAVTIEEIYQEILDGKRSRFPANTWKEDNNNEMARRVIQYLINTILKWDKEEILKNWNTPLLVKYKLRGLLKHSYDNSPYKAIDDLYPSHFNEWEFSMAPLNFWTKERALKVLKWTIEEEKNLSKEELLKLYGKKWLEQNKLASPLKMYWNGSPYKMINDLYPGRFKEWEFSMTPNNFWTKKKALEALKWTIEEKEKLNNQQILDLYNIQWLMANRLTSACKLIWKNSPYGMINDLYPGRFKEWEFSMTPNNFWTKKKALEALKWTIEEKEKLSEKQLLSVYNQRWLIKRKLWTPLKRYWKGSPYAMLNDLYPKRFTKNMLKGYFEN</sequence>
<geneLocation type="plasmid" evidence="3 5">
    <name>unnamed1</name>
</geneLocation>
<reference evidence="2 4" key="1">
    <citation type="journal article" date="2015" name="Genome Announc.">
        <title>Complete genome sequences for 35 biothreat assay-relevant bacillus species.</title>
        <authorList>
            <person name="Johnson S.L."/>
            <person name="Daligault H.E."/>
            <person name="Davenport K.W."/>
            <person name="Jaissle J."/>
            <person name="Frey K.G."/>
            <person name="Ladner J.T."/>
            <person name="Broomall S.M."/>
            <person name="Bishop-Lilly K.A."/>
            <person name="Bruce D.C."/>
            <person name="Gibbons H.S."/>
            <person name="Coyne S.R."/>
            <person name="Lo C.C."/>
            <person name="Meincke L."/>
            <person name="Munk A.C."/>
            <person name="Koroleva G.I."/>
            <person name="Rosenzweig C.N."/>
            <person name="Palacios G.F."/>
            <person name="Redden C.L."/>
            <person name="Minogue T.D."/>
            <person name="Chain P.S."/>
        </authorList>
    </citation>
    <scope>NUCLEOTIDE SEQUENCE [LARGE SCALE GENOMIC DNA]</scope>
    <source>
        <strain evidence="2 4">HD1011</strain>
        <plasmid evidence="2 4">3</plasmid>
    </source>
</reference>
<feature type="domain" description="DUF4046" evidence="1">
    <location>
        <begin position="101"/>
        <end position="169"/>
    </location>
</feature>
<organism evidence="3 5">
    <name type="scientific">Bacillus thuringiensis</name>
    <dbReference type="NCBI Taxonomy" id="1428"/>
    <lineage>
        <taxon>Bacteria</taxon>
        <taxon>Bacillati</taxon>
        <taxon>Bacillota</taxon>
        <taxon>Bacilli</taxon>
        <taxon>Bacillales</taxon>
        <taxon>Bacillaceae</taxon>
        <taxon>Bacillus</taxon>
        <taxon>Bacillus cereus group</taxon>
    </lineage>
</organism>
<dbReference type="EMBL" id="CP009332">
    <property type="protein sequence ID" value="AJG73658.1"/>
    <property type="molecule type" value="Genomic_DNA"/>
</dbReference>
<name>A0A0B5NNB9_BACTU</name>
<proteinExistence type="predicted"/>
<dbReference type="KEGG" id="btw:BF38_6171"/>
<dbReference type="AlphaFoldDB" id="A0A0B5NNB9"/>
<evidence type="ECO:0000259" key="1">
    <source>
        <dbReference type="Pfam" id="PF13255"/>
    </source>
</evidence>
<dbReference type="Proteomes" id="UP000031876">
    <property type="component" value="Plasmid 3"/>
</dbReference>
<evidence type="ECO:0000313" key="3">
    <source>
        <dbReference type="EMBL" id="QKH22479.1"/>
    </source>
</evidence>
<evidence type="ECO:0000313" key="4">
    <source>
        <dbReference type="Proteomes" id="UP000031876"/>
    </source>
</evidence>
<reference evidence="3 5" key="2">
    <citation type="submission" date="2020-05" db="EMBL/GenBank/DDBJ databases">
        <title>FDA dAtabase for Regulatory Grade micrObial Sequences (FDA-ARGOS): Supporting development and validation of Infectious Disease Dx tests.</title>
        <authorList>
            <person name="Nelson B."/>
            <person name="Plummer A."/>
            <person name="Tallon L."/>
            <person name="Sadzewicz L."/>
            <person name="Zhao X."/>
            <person name="Vavikolanu K."/>
            <person name="Mehta A."/>
            <person name="Aluvathingal J."/>
            <person name="Nadendla S."/>
            <person name="Myers T."/>
            <person name="Yan Y."/>
            <person name="Sichtig H."/>
        </authorList>
    </citation>
    <scope>NUCLEOTIDE SEQUENCE [LARGE SCALE GENOMIC DNA]</scope>
    <source>
        <strain evidence="3 5">FDAARGOS_795</strain>
        <plasmid evidence="3 5">unnamed1</plasmid>
    </source>
</reference>
<feature type="domain" description="DUF4046" evidence="1">
    <location>
        <begin position="8"/>
        <end position="93"/>
    </location>
</feature>
<geneLocation type="plasmid" evidence="2 4">
    <name>3</name>
</geneLocation>
<keyword evidence="3" id="KW-0614">Plasmid</keyword>
<dbReference type="Pfam" id="PF13255">
    <property type="entry name" value="DUF4046"/>
    <property type="match status" value="3"/>
</dbReference>
<dbReference type="InterPro" id="IPR025119">
    <property type="entry name" value="DUF4046"/>
</dbReference>
<dbReference type="EMBL" id="CP053977">
    <property type="protein sequence ID" value="QKH22479.1"/>
    <property type="molecule type" value="Genomic_DNA"/>
</dbReference>
<gene>
    <name evidence="2" type="ORF">BF38_6171</name>
    <name evidence="3" type="ORF">FOC89_00400</name>
</gene>